<protein>
    <submittedName>
        <fullName evidence="3">Uncharacterized protein</fullName>
    </submittedName>
</protein>
<proteinExistence type="predicted"/>
<evidence type="ECO:0000313" key="4">
    <source>
        <dbReference type="Proteomes" id="UP000006591"/>
    </source>
</evidence>
<reference evidence="3" key="1">
    <citation type="submission" date="2015-04" db="UniProtKB">
        <authorList>
            <consortium name="EnsemblPlants"/>
        </authorList>
    </citation>
    <scope>IDENTIFICATION</scope>
    <source>
        <strain evidence="3">SL10</strain>
    </source>
</reference>
<dbReference type="HOGENOM" id="CLU_1743456_0_0_1"/>
<dbReference type="EnsemblPlants" id="ONIVA01G46840.1">
    <property type="protein sequence ID" value="ONIVA01G46840.1"/>
    <property type="gene ID" value="ONIVA01G46840"/>
</dbReference>
<sequence length="150" mass="14983">MTLRGAAAAASGYDGAAVTIGRAAVAAAVAVGRAAVAAAVVVGVVAAGDAAAVALVVAVAAVVAVAPVSLAAVVVLLLLFFLLLFFPLRLFRSPWSSSSSLPLPLRLSSSLVYLGYSSDVVHGERPLPLPARPYRSSPPPPANDELSEPA</sequence>
<dbReference type="Proteomes" id="UP000006591">
    <property type="component" value="Chromosome 1"/>
</dbReference>
<dbReference type="AlphaFoldDB" id="A0A0E0FXK2"/>
<reference evidence="3" key="2">
    <citation type="submission" date="2018-04" db="EMBL/GenBank/DDBJ databases">
        <title>OnivRS2 (Oryza nivara Reference Sequence Version 2).</title>
        <authorList>
            <person name="Zhang J."/>
            <person name="Kudrna D."/>
            <person name="Lee S."/>
            <person name="Talag J."/>
            <person name="Rajasekar S."/>
            <person name="Welchert J."/>
            <person name="Hsing Y.-I."/>
            <person name="Wing R.A."/>
        </authorList>
    </citation>
    <scope>NUCLEOTIDE SEQUENCE [LARGE SCALE GENOMIC DNA]</scope>
</reference>
<evidence type="ECO:0000313" key="3">
    <source>
        <dbReference type="EnsemblPlants" id="ONIVA01G46840.1"/>
    </source>
</evidence>
<feature type="compositionally biased region" description="Pro residues" evidence="1">
    <location>
        <begin position="129"/>
        <end position="142"/>
    </location>
</feature>
<dbReference type="Gramene" id="ONIVA01G46840.1">
    <property type="protein sequence ID" value="ONIVA01G46840.1"/>
    <property type="gene ID" value="ONIVA01G46840"/>
</dbReference>
<keyword evidence="4" id="KW-1185">Reference proteome</keyword>
<keyword evidence="2" id="KW-0472">Membrane</keyword>
<evidence type="ECO:0000256" key="2">
    <source>
        <dbReference type="SAM" id="Phobius"/>
    </source>
</evidence>
<organism evidence="3">
    <name type="scientific">Oryza nivara</name>
    <name type="common">Indian wild rice</name>
    <name type="synonym">Oryza sativa f. spontanea</name>
    <dbReference type="NCBI Taxonomy" id="4536"/>
    <lineage>
        <taxon>Eukaryota</taxon>
        <taxon>Viridiplantae</taxon>
        <taxon>Streptophyta</taxon>
        <taxon>Embryophyta</taxon>
        <taxon>Tracheophyta</taxon>
        <taxon>Spermatophyta</taxon>
        <taxon>Magnoliopsida</taxon>
        <taxon>Liliopsida</taxon>
        <taxon>Poales</taxon>
        <taxon>Poaceae</taxon>
        <taxon>BOP clade</taxon>
        <taxon>Oryzoideae</taxon>
        <taxon>Oryzeae</taxon>
        <taxon>Oryzinae</taxon>
        <taxon>Oryza</taxon>
    </lineage>
</organism>
<name>A0A0E0FXK2_ORYNI</name>
<evidence type="ECO:0000256" key="1">
    <source>
        <dbReference type="SAM" id="MobiDB-lite"/>
    </source>
</evidence>
<accession>A0A0E0FXK2</accession>
<feature type="transmembrane region" description="Helical" evidence="2">
    <location>
        <begin position="53"/>
        <end position="86"/>
    </location>
</feature>
<keyword evidence="2" id="KW-1133">Transmembrane helix</keyword>
<feature type="region of interest" description="Disordered" evidence="1">
    <location>
        <begin position="129"/>
        <end position="150"/>
    </location>
</feature>
<feature type="transmembrane region" description="Helical" evidence="2">
    <location>
        <begin position="23"/>
        <end position="47"/>
    </location>
</feature>
<keyword evidence="2" id="KW-0812">Transmembrane</keyword>